<evidence type="ECO:0000313" key="4">
    <source>
        <dbReference type="RefSeq" id="XP_060039088.1"/>
    </source>
</evidence>
<feature type="transmembrane region" description="Helical" evidence="2">
    <location>
        <begin position="90"/>
        <end position="114"/>
    </location>
</feature>
<dbReference type="Proteomes" id="UP001652624">
    <property type="component" value="Chromosome X"/>
</dbReference>
<dbReference type="PANTHER" id="PTHR15177">
    <property type="entry name" value="G-PROTEIN COUPLED RECEPTOR 143"/>
    <property type="match status" value="1"/>
</dbReference>
<protein>
    <submittedName>
        <fullName evidence="4">G-protein coupled receptor 143 isoform X2</fullName>
    </submittedName>
</protein>
<keyword evidence="3" id="KW-1185">Reference proteome</keyword>
<keyword evidence="2" id="KW-0472">Membrane</keyword>
<accession>A0ABM3WR90</accession>
<dbReference type="PANTHER" id="PTHR15177:SF2">
    <property type="entry name" value="G-PROTEIN COUPLED RECEPTOR 143"/>
    <property type="match status" value="1"/>
</dbReference>
<keyword evidence="2" id="KW-0812">Transmembrane</keyword>
<proteinExistence type="predicted"/>
<sequence length="371" mass="40427">MCIIPSGSFLLPTFLSSYLSTHLSNCPRVYLSLCPRLGTGQESPTHPSSPLLGIAVRSAVWLGLPDFAVGAPAQNGTDIWPSVFCVGSAMWIQLLYSACFWWLFCYAVDAYLVLRRSAGLSGDLSPYPSGNPRDTLLAPGSWRLSPPGSPRCERGLEHAIPHYITTYLPLLLVLVGNPILFQKTVTAVTSLLKRRQGVYTDNERLVGAAVKTRFFKIILVLLICWLPNVINESLLFYLELQPDINAVFLKPVRMAAKTTWFILATLNPVQGFLLALALYGWAGCSRDAQPTGKEIQWESLTTSATERAFPSPDGGGLAPRKVTRGPMDTYDEALSMLSEASDNASTIEIQVSSGSRSTEDPCCIPGTHGDL</sequence>
<dbReference type="GeneID" id="103127669"/>
<organism evidence="3 4">
    <name type="scientific">Erinaceus europaeus</name>
    <name type="common">Western European hedgehog</name>
    <dbReference type="NCBI Taxonomy" id="9365"/>
    <lineage>
        <taxon>Eukaryota</taxon>
        <taxon>Metazoa</taxon>
        <taxon>Chordata</taxon>
        <taxon>Craniata</taxon>
        <taxon>Vertebrata</taxon>
        <taxon>Euteleostomi</taxon>
        <taxon>Mammalia</taxon>
        <taxon>Eutheria</taxon>
        <taxon>Laurasiatheria</taxon>
        <taxon>Eulipotyphla</taxon>
        <taxon>Erinaceidae</taxon>
        <taxon>Erinaceinae</taxon>
        <taxon>Erinaceus</taxon>
    </lineage>
</organism>
<keyword evidence="2" id="KW-1133">Transmembrane helix</keyword>
<name>A0ABM3WR90_ERIEU</name>
<feature type="transmembrane region" description="Helical" evidence="2">
    <location>
        <begin position="214"/>
        <end position="238"/>
    </location>
</feature>
<feature type="transmembrane region" description="Helical" evidence="2">
    <location>
        <begin position="258"/>
        <end position="281"/>
    </location>
</feature>
<gene>
    <name evidence="4" type="primary">GPR143</name>
</gene>
<dbReference type="InterPro" id="IPR001414">
    <property type="entry name" value="GPR143"/>
</dbReference>
<evidence type="ECO:0000313" key="3">
    <source>
        <dbReference type="Proteomes" id="UP001652624"/>
    </source>
</evidence>
<keyword evidence="4" id="KW-0675">Receptor</keyword>
<evidence type="ECO:0000256" key="1">
    <source>
        <dbReference type="SAM" id="MobiDB-lite"/>
    </source>
</evidence>
<reference evidence="4" key="1">
    <citation type="submission" date="2025-08" db="UniProtKB">
        <authorList>
            <consortium name="RefSeq"/>
        </authorList>
    </citation>
    <scope>IDENTIFICATION</scope>
</reference>
<evidence type="ECO:0000256" key="2">
    <source>
        <dbReference type="SAM" id="Phobius"/>
    </source>
</evidence>
<dbReference type="Pfam" id="PF02101">
    <property type="entry name" value="Ocular_alb"/>
    <property type="match status" value="1"/>
</dbReference>
<feature type="region of interest" description="Disordered" evidence="1">
    <location>
        <begin position="351"/>
        <end position="371"/>
    </location>
</feature>
<dbReference type="RefSeq" id="XP_060039088.1">
    <property type="nucleotide sequence ID" value="XM_060183105.1"/>
</dbReference>